<accession>A0AAV7UEV2</accession>
<evidence type="ECO:0000313" key="1">
    <source>
        <dbReference type="EMBL" id="KAJ1186870.1"/>
    </source>
</evidence>
<dbReference type="EMBL" id="JANPWB010000005">
    <property type="protein sequence ID" value="KAJ1186870.1"/>
    <property type="molecule type" value="Genomic_DNA"/>
</dbReference>
<evidence type="ECO:0000313" key="2">
    <source>
        <dbReference type="Proteomes" id="UP001066276"/>
    </source>
</evidence>
<keyword evidence="2" id="KW-1185">Reference proteome</keyword>
<dbReference type="AlphaFoldDB" id="A0AAV7UEV2"/>
<organism evidence="1 2">
    <name type="scientific">Pleurodeles waltl</name>
    <name type="common">Iberian ribbed newt</name>
    <dbReference type="NCBI Taxonomy" id="8319"/>
    <lineage>
        <taxon>Eukaryota</taxon>
        <taxon>Metazoa</taxon>
        <taxon>Chordata</taxon>
        <taxon>Craniata</taxon>
        <taxon>Vertebrata</taxon>
        <taxon>Euteleostomi</taxon>
        <taxon>Amphibia</taxon>
        <taxon>Batrachia</taxon>
        <taxon>Caudata</taxon>
        <taxon>Salamandroidea</taxon>
        <taxon>Salamandridae</taxon>
        <taxon>Pleurodelinae</taxon>
        <taxon>Pleurodeles</taxon>
    </lineage>
</organism>
<proteinExistence type="predicted"/>
<name>A0AAV7UEV2_PLEWA</name>
<sequence>MPDSAVPWDLGEPGQPVPMEWGRRCPRGGCPLWQMPPGSRPAQGAAMEEWTGTGTVGRGCLVGCQPATDRQLGWRHLWRLLSVAALGTGRAAAGDWSVPKAHSALGTPGLSGCERDSVEPPCLLPPGGALNQEDHHPLGPRDSLFRCATSEATFGPAEEGPC</sequence>
<protein>
    <submittedName>
        <fullName evidence="1">Uncharacterized protein</fullName>
    </submittedName>
</protein>
<comment type="caution">
    <text evidence="1">The sequence shown here is derived from an EMBL/GenBank/DDBJ whole genome shotgun (WGS) entry which is preliminary data.</text>
</comment>
<dbReference type="Proteomes" id="UP001066276">
    <property type="component" value="Chromosome 3_1"/>
</dbReference>
<reference evidence="1" key="1">
    <citation type="journal article" date="2022" name="bioRxiv">
        <title>Sequencing and chromosome-scale assembly of the giantPleurodeles waltlgenome.</title>
        <authorList>
            <person name="Brown T."/>
            <person name="Elewa A."/>
            <person name="Iarovenko S."/>
            <person name="Subramanian E."/>
            <person name="Araus A.J."/>
            <person name="Petzold A."/>
            <person name="Susuki M."/>
            <person name="Suzuki K.-i.T."/>
            <person name="Hayashi T."/>
            <person name="Toyoda A."/>
            <person name="Oliveira C."/>
            <person name="Osipova E."/>
            <person name="Leigh N.D."/>
            <person name="Simon A."/>
            <person name="Yun M.H."/>
        </authorList>
    </citation>
    <scope>NUCLEOTIDE SEQUENCE</scope>
    <source>
        <strain evidence="1">20211129_DDA</strain>
        <tissue evidence="1">Liver</tissue>
    </source>
</reference>
<gene>
    <name evidence="1" type="ORF">NDU88_003650</name>
</gene>